<gene>
    <name evidence="9" type="ORF">MUG09_03635</name>
</gene>
<dbReference type="Gene3D" id="1.10.3720.10">
    <property type="entry name" value="MetI-like"/>
    <property type="match status" value="1"/>
</dbReference>
<evidence type="ECO:0000256" key="1">
    <source>
        <dbReference type="ARBA" id="ARBA00004651"/>
    </source>
</evidence>
<feature type="transmembrane region" description="Helical" evidence="7">
    <location>
        <begin position="77"/>
        <end position="99"/>
    </location>
</feature>
<feature type="transmembrane region" description="Helical" evidence="7">
    <location>
        <begin position="141"/>
        <end position="158"/>
    </location>
</feature>
<feature type="transmembrane region" description="Helical" evidence="7">
    <location>
        <begin position="12"/>
        <end position="33"/>
    </location>
</feature>
<sequence length="277" mass="31533">MKRLNKKWGISIGFFVLAVFALITLVPFFWIVVSSFKTYRETVQIPVVFFPASFSNFENYQELFGRLNFLSYYKNNIINTIGITFPQLFLSSLAAYAFARIDFPFKNVIFISLLLALMIPIQMILMPRYKLILDLGLFDSYLGIIIPSIPSVTTTFYMRQQIMSLPRSLDESAYLDGAGHFRIFWSILLPLCHSALLATGIMCLVFSWNDFLWPLVVINSTQKYTLSIAVANLQGQHLTKDNLLLTAAVVVSLPMVVVFIISQRYFIEGIALSGIKE</sequence>
<dbReference type="SUPFAM" id="SSF161098">
    <property type="entry name" value="MetI-like"/>
    <property type="match status" value="1"/>
</dbReference>
<dbReference type="Pfam" id="PF00528">
    <property type="entry name" value="BPD_transp_1"/>
    <property type="match status" value="1"/>
</dbReference>
<organism evidence="9 10">
    <name type="scientific">Sphaerochaeta associata</name>
    <dbReference type="NCBI Taxonomy" id="1129264"/>
    <lineage>
        <taxon>Bacteria</taxon>
        <taxon>Pseudomonadati</taxon>
        <taxon>Spirochaetota</taxon>
        <taxon>Spirochaetia</taxon>
        <taxon>Spirochaetales</taxon>
        <taxon>Sphaerochaetaceae</taxon>
        <taxon>Sphaerochaeta</taxon>
    </lineage>
</organism>
<proteinExistence type="inferred from homology"/>
<evidence type="ECO:0000256" key="4">
    <source>
        <dbReference type="ARBA" id="ARBA00022692"/>
    </source>
</evidence>
<evidence type="ECO:0000313" key="10">
    <source>
        <dbReference type="Proteomes" id="UP000829708"/>
    </source>
</evidence>
<keyword evidence="3" id="KW-1003">Cell membrane</keyword>
<feature type="domain" description="ABC transmembrane type-1" evidence="8">
    <location>
        <begin position="73"/>
        <end position="262"/>
    </location>
</feature>
<evidence type="ECO:0000256" key="7">
    <source>
        <dbReference type="RuleBase" id="RU363032"/>
    </source>
</evidence>
<accession>A0ABY4DG04</accession>
<dbReference type="RefSeq" id="WP_244773670.1">
    <property type="nucleotide sequence ID" value="NZ_CP094929.1"/>
</dbReference>
<feature type="transmembrane region" description="Helical" evidence="7">
    <location>
        <begin position="243"/>
        <end position="261"/>
    </location>
</feature>
<evidence type="ECO:0000259" key="8">
    <source>
        <dbReference type="PROSITE" id="PS50928"/>
    </source>
</evidence>
<feature type="transmembrane region" description="Helical" evidence="7">
    <location>
        <begin position="183"/>
        <end position="208"/>
    </location>
</feature>
<evidence type="ECO:0000256" key="3">
    <source>
        <dbReference type="ARBA" id="ARBA00022475"/>
    </source>
</evidence>
<dbReference type="PANTHER" id="PTHR43744">
    <property type="entry name" value="ABC TRANSPORTER PERMEASE PROTEIN MG189-RELATED-RELATED"/>
    <property type="match status" value="1"/>
</dbReference>
<keyword evidence="10" id="KW-1185">Reference proteome</keyword>
<reference evidence="10" key="1">
    <citation type="journal article" date="2024" name="J Bioinform Genom">
        <title>Complete genome sequence of the type strain bacterium Sphaerochaeta associata GLS2t (VKM B-2742)t.</title>
        <authorList>
            <person name="Troshina O.Y."/>
            <person name="Tepeeva A.N."/>
            <person name="Arzamasceva V.O."/>
            <person name="Whitman W.B."/>
            <person name="Varghese N."/>
            <person name="Shapiro N."/>
            <person name="Woyke T."/>
            <person name="Kripides N.C."/>
            <person name="Vasilenko O.V."/>
        </authorList>
    </citation>
    <scope>NUCLEOTIDE SEQUENCE [LARGE SCALE GENOMIC DNA]</scope>
    <source>
        <strain evidence="10">GLS2T</strain>
    </source>
</reference>
<keyword evidence="4 7" id="KW-0812">Transmembrane</keyword>
<keyword evidence="2 7" id="KW-0813">Transport</keyword>
<comment type="subcellular location">
    <subcellularLocation>
        <location evidence="1 7">Cell membrane</location>
        <topology evidence="1 7">Multi-pass membrane protein</topology>
    </subcellularLocation>
</comment>
<keyword evidence="5 7" id="KW-1133">Transmembrane helix</keyword>
<evidence type="ECO:0000256" key="2">
    <source>
        <dbReference type="ARBA" id="ARBA00022448"/>
    </source>
</evidence>
<keyword evidence="6 7" id="KW-0472">Membrane</keyword>
<evidence type="ECO:0000313" key="9">
    <source>
        <dbReference type="EMBL" id="UOM51867.1"/>
    </source>
</evidence>
<evidence type="ECO:0000256" key="5">
    <source>
        <dbReference type="ARBA" id="ARBA00022989"/>
    </source>
</evidence>
<dbReference type="InterPro" id="IPR000515">
    <property type="entry name" value="MetI-like"/>
</dbReference>
<dbReference type="PANTHER" id="PTHR43744:SF12">
    <property type="entry name" value="ABC TRANSPORTER PERMEASE PROTEIN MG189-RELATED"/>
    <property type="match status" value="1"/>
</dbReference>
<dbReference type="CDD" id="cd06261">
    <property type="entry name" value="TM_PBP2"/>
    <property type="match status" value="1"/>
</dbReference>
<comment type="similarity">
    <text evidence="7">Belongs to the binding-protein-dependent transport system permease family.</text>
</comment>
<feature type="transmembrane region" description="Helical" evidence="7">
    <location>
        <begin position="108"/>
        <end position="129"/>
    </location>
</feature>
<dbReference type="InterPro" id="IPR035906">
    <property type="entry name" value="MetI-like_sf"/>
</dbReference>
<protein>
    <submittedName>
        <fullName evidence="9">Carbohydrate ABC transporter permease</fullName>
    </submittedName>
</protein>
<dbReference type="Proteomes" id="UP000829708">
    <property type="component" value="Chromosome"/>
</dbReference>
<dbReference type="EMBL" id="CP094929">
    <property type="protein sequence ID" value="UOM51867.1"/>
    <property type="molecule type" value="Genomic_DNA"/>
</dbReference>
<dbReference type="PROSITE" id="PS50928">
    <property type="entry name" value="ABC_TM1"/>
    <property type="match status" value="1"/>
</dbReference>
<evidence type="ECO:0000256" key="6">
    <source>
        <dbReference type="ARBA" id="ARBA00023136"/>
    </source>
</evidence>
<name>A0ABY4DG04_9SPIR</name>